<evidence type="ECO:0000313" key="1">
    <source>
        <dbReference type="EMBL" id="CDW33597.1"/>
    </source>
</evidence>
<organism evidence="1">
    <name type="scientific">Lepeophtheirus salmonis</name>
    <name type="common">Salmon louse</name>
    <name type="synonym">Caligus salmonis</name>
    <dbReference type="NCBI Taxonomy" id="72036"/>
    <lineage>
        <taxon>Eukaryota</taxon>
        <taxon>Metazoa</taxon>
        <taxon>Ecdysozoa</taxon>
        <taxon>Arthropoda</taxon>
        <taxon>Crustacea</taxon>
        <taxon>Multicrustacea</taxon>
        <taxon>Hexanauplia</taxon>
        <taxon>Copepoda</taxon>
        <taxon>Siphonostomatoida</taxon>
        <taxon>Caligidae</taxon>
        <taxon>Lepeophtheirus</taxon>
    </lineage>
</organism>
<dbReference type="EMBL" id="HACA01016236">
    <property type="protein sequence ID" value="CDW33597.1"/>
    <property type="molecule type" value="Transcribed_RNA"/>
</dbReference>
<name>A0A0K2U6N3_LEPSM</name>
<dbReference type="AlphaFoldDB" id="A0A0K2U6N3"/>
<proteinExistence type="predicted"/>
<reference evidence="1" key="1">
    <citation type="submission" date="2014-05" db="EMBL/GenBank/DDBJ databases">
        <authorList>
            <person name="Chronopoulou M."/>
        </authorList>
    </citation>
    <scope>NUCLEOTIDE SEQUENCE</scope>
    <source>
        <tissue evidence="1">Whole organism</tissue>
    </source>
</reference>
<accession>A0A0K2U6N3</accession>
<sequence length="54" mass="6410">MFALKKCCTFLYVCGVIKKCYQKMLDPNIRGKFVAQPPKSHVYGLCRYKKVWNY</sequence>
<protein>
    <submittedName>
        <fullName evidence="1">Uncharacterized protein</fullName>
    </submittedName>
</protein>